<comment type="subcellular location">
    <subcellularLocation>
        <location evidence="1 10">Cytoplasm</location>
    </subcellularLocation>
    <subcellularLocation>
        <location evidence="2">Nucleus</location>
        <location evidence="2">Nucleolus</location>
    </subcellularLocation>
</comment>
<dbReference type="InParanoid" id="A0A067MPN6"/>
<evidence type="ECO:0000256" key="1">
    <source>
        <dbReference type="ARBA" id="ARBA00004496"/>
    </source>
</evidence>
<dbReference type="Gene3D" id="1.10.3450.40">
    <property type="entry name" value="Signal recognition particle, SRP68 subunit, RNA-binding domain"/>
    <property type="match status" value="1"/>
</dbReference>
<evidence type="ECO:0000256" key="9">
    <source>
        <dbReference type="ARBA" id="ARBA00029498"/>
    </source>
</evidence>
<evidence type="ECO:0000256" key="3">
    <source>
        <dbReference type="ARBA" id="ARBA00009352"/>
    </source>
</evidence>
<evidence type="ECO:0000256" key="11">
    <source>
        <dbReference type="SAM" id="Coils"/>
    </source>
</evidence>
<evidence type="ECO:0000313" key="13">
    <source>
        <dbReference type="EMBL" id="KDQ17713.1"/>
    </source>
</evidence>
<dbReference type="PANTHER" id="PTHR12860">
    <property type="entry name" value="SIGNAL RECOGNITION PARTICLE 68 KDA PROTEIN"/>
    <property type="match status" value="1"/>
</dbReference>
<dbReference type="PANTHER" id="PTHR12860:SF0">
    <property type="entry name" value="SIGNAL RECOGNITION PARTICLE SUBUNIT SRP68"/>
    <property type="match status" value="1"/>
</dbReference>
<name>A0A067MPN6_BOTB1</name>
<organism evidence="13 14">
    <name type="scientific">Botryobasidium botryosum (strain FD-172 SS1)</name>
    <dbReference type="NCBI Taxonomy" id="930990"/>
    <lineage>
        <taxon>Eukaryota</taxon>
        <taxon>Fungi</taxon>
        <taxon>Dikarya</taxon>
        <taxon>Basidiomycota</taxon>
        <taxon>Agaricomycotina</taxon>
        <taxon>Agaricomycetes</taxon>
        <taxon>Cantharellales</taxon>
        <taxon>Botryobasidiaceae</taxon>
        <taxon>Botryobasidium</taxon>
    </lineage>
</organism>
<evidence type="ECO:0000256" key="2">
    <source>
        <dbReference type="ARBA" id="ARBA00004604"/>
    </source>
</evidence>
<comment type="function">
    <text evidence="10">Component of the signal recognition particle (SRP) complex, a ribonucleoprotein complex that mediates the cotranslational targeting of secretory and membrane proteins to the endoplasmic reticulum (ER). The SRP complex interacts with the signal sequence in nascent secretory and membrane proteins and directs them to the membrane of the ER.</text>
</comment>
<dbReference type="FunCoup" id="A0A067MPN6">
    <property type="interactions" value="668"/>
</dbReference>
<proteinExistence type="inferred from homology"/>
<keyword evidence="11" id="KW-0175">Coiled coil</keyword>
<dbReference type="PIRSF" id="PIRSF038995">
    <property type="entry name" value="SRP68"/>
    <property type="match status" value="1"/>
</dbReference>
<dbReference type="GO" id="GO:0005730">
    <property type="term" value="C:nucleolus"/>
    <property type="evidence" value="ECO:0007669"/>
    <property type="project" value="UniProtKB-SubCell"/>
</dbReference>
<dbReference type="GO" id="GO:0005786">
    <property type="term" value="C:signal recognition particle, endoplasmic reticulum targeting"/>
    <property type="evidence" value="ECO:0007669"/>
    <property type="project" value="UniProtKB-KW"/>
</dbReference>
<evidence type="ECO:0000256" key="10">
    <source>
        <dbReference type="PIRNR" id="PIRNR038995"/>
    </source>
</evidence>
<feature type="region of interest" description="Disordered" evidence="12">
    <location>
        <begin position="578"/>
        <end position="635"/>
    </location>
</feature>
<evidence type="ECO:0000256" key="6">
    <source>
        <dbReference type="ARBA" id="ARBA00023135"/>
    </source>
</evidence>
<keyword evidence="8 10" id="KW-0687">Ribonucleoprotein</keyword>
<evidence type="ECO:0000256" key="12">
    <source>
        <dbReference type="SAM" id="MobiDB-lite"/>
    </source>
</evidence>
<dbReference type="InterPro" id="IPR034652">
    <property type="entry name" value="SRP68-RBD"/>
</dbReference>
<accession>A0A067MPN6</accession>
<dbReference type="Pfam" id="PF16969">
    <property type="entry name" value="SRP68"/>
    <property type="match status" value="1"/>
</dbReference>
<dbReference type="GO" id="GO:0005047">
    <property type="term" value="F:signal recognition particle binding"/>
    <property type="evidence" value="ECO:0007669"/>
    <property type="project" value="InterPro"/>
</dbReference>
<keyword evidence="5 10" id="KW-0694">RNA-binding</keyword>
<evidence type="ECO:0000313" key="14">
    <source>
        <dbReference type="Proteomes" id="UP000027195"/>
    </source>
</evidence>
<feature type="compositionally biased region" description="Basic and acidic residues" evidence="12">
    <location>
        <begin position="601"/>
        <end position="613"/>
    </location>
</feature>
<sequence length="635" mass="69632">MADSTNVTLRVLLLANQERNAYGLRTNDLGRYRKHCAGKTHRLRQGLKLTHGKGKEFKKTPPVAPENLKDGHLQLALFEAERAWAYSQELAAQGEDDSTLRHRATGRFRRALHHAAELQSHAQALFDSKRLSGVSLLEIVAYALILNARFLLRKDEFDPALARFCVARSILDDLASSASTSRDQALYTFYADEISAEIRYSAHSLGRSKAYDVDGIVADVSPKHRKILVPNYENILIGTKEGNSSDQGEKKKLKEIIWEGEPVPIRNPELVDVFLRVQEAEENLVKANKQGEKGKSKGKRERGKISSFDGVLLALSEAEEVARKLVEAQQLSGSSAAGTSAPGTAGVRDNHFIHAYAVYRLLSRRIERDLLLISSLLASPATAPSHQAAAGKGKDAQSSASKTDKVAEPSLDNRTYPALVKLLDTVLQSLEQMRSLSVVDESADLVSAIETRISFSKARRCFYIAKTYSVLKKYGESLALDSRAHLYLREARSTIDTSPTLSATDHANLGFYPLSSESIEQLEKDIAADELKFKDQWFTFNGGSVSTDPSAYKKPLFFDIAFNYAELPMERLLVRAGKAPPEPVPQPAQAAAPAPTFAAPADKKVSKAAEEKAPPPSPAPASGLSSLLGGWWGRK</sequence>
<feature type="compositionally biased region" description="Low complexity" evidence="12">
    <location>
        <begin position="587"/>
        <end position="600"/>
    </location>
</feature>
<reference evidence="14" key="1">
    <citation type="journal article" date="2014" name="Proc. Natl. Acad. Sci. U.S.A.">
        <title>Extensive sampling of basidiomycete genomes demonstrates inadequacy of the white-rot/brown-rot paradigm for wood decay fungi.</title>
        <authorList>
            <person name="Riley R."/>
            <person name="Salamov A.A."/>
            <person name="Brown D.W."/>
            <person name="Nagy L.G."/>
            <person name="Floudas D."/>
            <person name="Held B.W."/>
            <person name="Levasseur A."/>
            <person name="Lombard V."/>
            <person name="Morin E."/>
            <person name="Otillar R."/>
            <person name="Lindquist E.A."/>
            <person name="Sun H."/>
            <person name="LaButti K.M."/>
            <person name="Schmutz J."/>
            <person name="Jabbour D."/>
            <person name="Luo H."/>
            <person name="Baker S.E."/>
            <person name="Pisabarro A.G."/>
            <person name="Walton J.D."/>
            <person name="Blanchette R.A."/>
            <person name="Henrissat B."/>
            <person name="Martin F."/>
            <person name="Cullen D."/>
            <person name="Hibbett D.S."/>
            <person name="Grigoriev I.V."/>
        </authorList>
    </citation>
    <scope>NUCLEOTIDE SEQUENCE [LARGE SCALE GENOMIC DNA]</scope>
    <source>
        <strain evidence="14">FD-172 SS1</strain>
    </source>
</reference>
<dbReference type="InterPro" id="IPR026258">
    <property type="entry name" value="SRP68"/>
</dbReference>
<dbReference type="GO" id="GO:0008312">
    <property type="term" value="F:7S RNA binding"/>
    <property type="evidence" value="ECO:0007669"/>
    <property type="project" value="InterPro"/>
</dbReference>
<evidence type="ECO:0000256" key="5">
    <source>
        <dbReference type="ARBA" id="ARBA00022884"/>
    </source>
</evidence>
<dbReference type="Proteomes" id="UP000027195">
    <property type="component" value="Unassembled WGS sequence"/>
</dbReference>
<gene>
    <name evidence="13" type="ORF">BOTBODRAFT_185806</name>
</gene>
<feature type="coiled-coil region" evidence="11">
    <location>
        <begin position="270"/>
        <end position="297"/>
    </location>
</feature>
<dbReference type="OrthoDB" id="10255118at2759"/>
<feature type="compositionally biased region" description="Low complexity" evidence="12">
    <location>
        <begin position="620"/>
        <end position="629"/>
    </location>
</feature>
<dbReference type="HOGENOM" id="CLU_018649_0_1_1"/>
<dbReference type="GO" id="GO:0006614">
    <property type="term" value="P:SRP-dependent cotranslational protein targeting to membrane"/>
    <property type="evidence" value="ECO:0007669"/>
    <property type="project" value="InterPro"/>
</dbReference>
<keyword evidence="6 10" id="KW-0733">Signal recognition particle</keyword>
<evidence type="ECO:0000256" key="8">
    <source>
        <dbReference type="ARBA" id="ARBA00023274"/>
    </source>
</evidence>
<keyword evidence="7" id="KW-0539">Nucleus</keyword>
<evidence type="ECO:0000256" key="4">
    <source>
        <dbReference type="ARBA" id="ARBA00022490"/>
    </source>
</evidence>
<dbReference type="GO" id="GO:0030942">
    <property type="term" value="F:endoplasmic reticulum signal peptide binding"/>
    <property type="evidence" value="ECO:0007669"/>
    <property type="project" value="InterPro"/>
</dbReference>
<dbReference type="STRING" id="930990.A0A067MPN6"/>
<keyword evidence="14" id="KW-1185">Reference proteome</keyword>
<dbReference type="CDD" id="cd15481">
    <property type="entry name" value="SRP68-RBD"/>
    <property type="match status" value="1"/>
</dbReference>
<dbReference type="InterPro" id="IPR038253">
    <property type="entry name" value="SRP68_N_sf"/>
</dbReference>
<evidence type="ECO:0000256" key="7">
    <source>
        <dbReference type="ARBA" id="ARBA00023242"/>
    </source>
</evidence>
<keyword evidence="4 10" id="KW-0963">Cytoplasm</keyword>
<feature type="region of interest" description="Disordered" evidence="12">
    <location>
        <begin position="384"/>
        <end position="408"/>
    </location>
</feature>
<comment type="similarity">
    <text evidence="3 10">Belongs to the SRP68 family.</text>
</comment>
<protein>
    <recommendedName>
        <fullName evidence="9 10">Signal recognition particle subunit SRP68</fullName>
        <shortName evidence="10">SRP68</shortName>
    </recommendedName>
</protein>
<dbReference type="AlphaFoldDB" id="A0A067MPN6"/>
<dbReference type="EMBL" id="KL198023">
    <property type="protein sequence ID" value="KDQ17713.1"/>
    <property type="molecule type" value="Genomic_DNA"/>
</dbReference>